<feature type="compositionally biased region" description="Basic and acidic residues" evidence="1">
    <location>
        <begin position="110"/>
        <end position="119"/>
    </location>
</feature>
<organism evidence="3 4">
    <name type="scientific">Kingdonia uniflora</name>
    <dbReference type="NCBI Taxonomy" id="39325"/>
    <lineage>
        <taxon>Eukaryota</taxon>
        <taxon>Viridiplantae</taxon>
        <taxon>Streptophyta</taxon>
        <taxon>Embryophyta</taxon>
        <taxon>Tracheophyta</taxon>
        <taxon>Spermatophyta</taxon>
        <taxon>Magnoliopsida</taxon>
        <taxon>Ranunculales</taxon>
        <taxon>Circaeasteraceae</taxon>
        <taxon>Kingdonia</taxon>
    </lineage>
</organism>
<proteinExistence type="predicted"/>
<dbReference type="PANTHER" id="PTHR31973:SF187">
    <property type="entry name" value="MUTATOR TRANSPOSASE MUDRA PROTEIN"/>
    <property type="match status" value="1"/>
</dbReference>
<dbReference type="InterPro" id="IPR018289">
    <property type="entry name" value="MULE_transposase_dom"/>
</dbReference>
<gene>
    <name evidence="3" type="ORF">GIB67_041662</name>
</gene>
<feature type="compositionally biased region" description="Gly residues" evidence="1">
    <location>
        <begin position="711"/>
        <end position="728"/>
    </location>
</feature>
<keyword evidence="4" id="KW-1185">Reference proteome</keyword>
<dbReference type="AlphaFoldDB" id="A0A7J7MQN9"/>
<dbReference type="EMBL" id="JACGCM010001281">
    <property type="protein sequence ID" value="KAF6157201.1"/>
    <property type="molecule type" value="Genomic_DNA"/>
</dbReference>
<dbReference type="PANTHER" id="PTHR31973">
    <property type="entry name" value="POLYPROTEIN, PUTATIVE-RELATED"/>
    <property type="match status" value="1"/>
</dbReference>
<feature type="region of interest" description="Disordered" evidence="1">
    <location>
        <begin position="531"/>
        <end position="594"/>
    </location>
</feature>
<comment type="caution">
    <text evidence="3">The sequence shown here is derived from an EMBL/GenBank/DDBJ whole genome shotgun (WGS) entry which is preliminary data.</text>
</comment>
<dbReference type="Pfam" id="PF10551">
    <property type="entry name" value="MULE"/>
    <property type="match status" value="1"/>
</dbReference>
<feature type="region of interest" description="Disordered" evidence="1">
    <location>
        <begin position="64"/>
        <end position="136"/>
    </location>
</feature>
<feature type="compositionally biased region" description="Basic residues" evidence="1">
    <location>
        <begin position="120"/>
        <end position="136"/>
    </location>
</feature>
<feature type="compositionally biased region" description="Low complexity" evidence="1">
    <location>
        <begin position="631"/>
        <end position="644"/>
    </location>
</feature>
<evidence type="ECO:0000259" key="2">
    <source>
        <dbReference type="Pfam" id="PF10551"/>
    </source>
</evidence>
<feature type="domain" description="MULE transposase" evidence="2">
    <location>
        <begin position="365"/>
        <end position="436"/>
    </location>
</feature>
<accession>A0A7J7MQN9</accession>
<evidence type="ECO:0000256" key="1">
    <source>
        <dbReference type="SAM" id="MobiDB-lite"/>
    </source>
</evidence>
<protein>
    <recommendedName>
        <fullName evidence="2">MULE transposase domain-containing protein</fullName>
    </recommendedName>
</protein>
<feature type="compositionally biased region" description="Basic and acidic residues" evidence="1">
    <location>
        <begin position="549"/>
        <end position="562"/>
    </location>
</feature>
<evidence type="ECO:0000313" key="3">
    <source>
        <dbReference type="EMBL" id="KAF6157201.1"/>
    </source>
</evidence>
<dbReference type="OrthoDB" id="785835at2759"/>
<evidence type="ECO:0000313" key="4">
    <source>
        <dbReference type="Proteomes" id="UP000541444"/>
    </source>
</evidence>
<feature type="region of interest" description="Disordered" evidence="1">
    <location>
        <begin position="620"/>
        <end position="728"/>
    </location>
</feature>
<reference evidence="3 4" key="1">
    <citation type="journal article" date="2020" name="IScience">
        <title>Genome Sequencing of the Endangered Kingdonia uniflora (Circaeasteraceae, Ranunculales) Reveals Potential Mechanisms of Evolutionary Specialization.</title>
        <authorList>
            <person name="Sun Y."/>
            <person name="Deng T."/>
            <person name="Zhang A."/>
            <person name="Moore M.J."/>
            <person name="Landis J.B."/>
            <person name="Lin N."/>
            <person name="Zhang H."/>
            <person name="Zhang X."/>
            <person name="Huang J."/>
            <person name="Zhang X."/>
            <person name="Sun H."/>
            <person name="Wang H."/>
        </authorList>
    </citation>
    <scope>NUCLEOTIDE SEQUENCE [LARGE SCALE GENOMIC DNA]</scope>
    <source>
        <strain evidence="3">TB1705</strain>
        <tissue evidence="3">Leaf</tissue>
    </source>
</reference>
<feature type="compositionally biased region" description="Acidic residues" evidence="1">
    <location>
        <begin position="664"/>
        <end position="710"/>
    </location>
</feature>
<dbReference type="Proteomes" id="UP000541444">
    <property type="component" value="Unassembled WGS sequence"/>
</dbReference>
<feature type="compositionally biased region" description="Pro residues" evidence="1">
    <location>
        <begin position="89"/>
        <end position="105"/>
    </location>
</feature>
<name>A0A7J7MQN9_9MAGN</name>
<sequence>MADLNSSIPPRTVFDLSTIYHGESSQQYPEVITFEGGPAPPTSPECTTQFFYYTPTPIFDTQFGENVNNVQPTGRLKVATPKRRAKKPTPAPKKPTPAPKKPTPTPKKKVSVEPKEKTQTKPKKKGSSSGVLKRKRATKSEFLEDTLDDTPMLYDSEDDVIILDEDVGENAGVNDGVGVDVGGGGENNQTGMNNWAKIDPDNLNAEEGYYSSHTLLDGDEGPTQEDIDKVDVELINFAQETENIFANKENNVNIGNPHQLVEDLVPEMEWPTVHAARAYIKRWSIVNKVEYHQYRLRFICVEPKTCNCPFYARITLDGHTCKLRKNSVLKHICKGKGKTSNKLAHAGWVANEAEHTMRTIRPIFGLDGCFLKGKYGGVCLSIIGLDANNGLFPIAVYLCRSECYETWSNFMQKVEPYLNQHKNKLTFIRDRQKGFIGLVPKAEEHIAKIETFYGQYHPEGVGDGCYAAIGANGKRWRVNIKKHECDCHQWQVTGLPCITVFITEFHHMLKHTKKAIYPIVDPSDWGKGIWQTKESDPALPKPKITRQRQRVDTHSSRAEHRRNTNQPPATLNVGGRGRTRGRGRSSNIRDGRSGGIFTHMNSFGGAIGIGIDLFGDGSTRGGTRGGRGRATRGVARTRGGTNRGPNIGGNVGPSANKGGTTGEDKEDDESEEEKEDDESDEDEKEDDNSDDGESEEETKTEDDDSDDNGDDGGVAGGDGGGVVGGGSS</sequence>